<sequence length="219" mass="26112">MNNNERLMIFLIQFFKTWSEKFHEDVSLFNSNVICFFATLYPSFGFDKTTGDALLRSTQELDTNTKCKRLLKQISYFIKPFSAGKCSQLDKQRLRTYYTYETFDSLSKSDFNIFKEFVINNYQEIYADLDQYTSIINSLKDYLRYIFDISRSMTTRVTAENDKADFIFYDILVDMHRFLELLENRNKFKYEVCSFFKKNDSHSSQKFCKNLPHPIPAEA</sequence>
<proteinExistence type="predicted"/>
<dbReference type="EMBL" id="JWZT01001840">
    <property type="protein sequence ID" value="KII71123.1"/>
    <property type="molecule type" value="Genomic_DNA"/>
</dbReference>
<dbReference type="Proteomes" id="UP000031668">
    <property type="component" value="Unassembled WGS sequence"/>
</dbReference>
<reference evidence="1 2" key="1">
    <citation type="journal article" date="2014" name="Genome Biol. Evol.">
        <title>The genome of the myxosporean Thelohanellus kitauei shows adaptations to nutrient acquisition within its fish host.</title>
        <authorList>
            <person name="Yang Y."/>
            <person name="Xiong J."/>
            <person name="Zhou Z."/>
            <person name="Huo F."/>
            <person name="Miao W."/>
            <person name="Ran C."/>
            <person name="Liu Y."/>
            <person name="Zhang J."/>
            <person name="Feng J."/>
            <person name="Wang M."/>
            <person name="Wang M."/>
            <person name="Wang L."/>
            <person name="Yao B."/>
        </authorList>
    </citation>
    <scope>NUCLEOTIDE SEQUENCE [LARGE SCALE GENOMIC DNA]</scope>
    <source>
        <strain evidence="1">Wuqing</strain>
    </source>
</reference>
<name>A0A0C2JP67_THEKT</name>
<comment type="caution">
    <text evidence="1">The sequence shown here is derived from an EMBL/GenBank/DDBJ whole genome shotgun (WGS) entry which is preliminary data.</text>
</comment>
<gene>
    <name evidence="1" type="ORF">RF11_03915</name>
</gene>
<keyword evidence="2" id="KW-1185">Reference proteome</keyword>
<organism evidence="1 2">
    <name type="scientific">Thelohanellus kitauei</name>
    <name type="common">Myxosporean</name>
    <dbReference type="NCBI Taxonomy" id="669202"/>
    <lineage>
        <taxon>Eukaryota</taxon>
        <taxon>Metazoa</taxon>
        <taxon>Cnidaria</taxon>
        <taxon>Myxozoa</taxon>
        <taxon>Myxosporea</taxon>
        <taxon>Bivalvulida</taxon>
        <taxon>Platysporina</taxon>
        <taxon>Myxobolidae</taxon>
        <taxon>Thelohanellus</taxon>
    </lineage>
</organism>
<accession>A0A0C2JP67</accession>
<evidence type="ECO:0000313" key="1">
    <source>
        <dbReference type="EMBL" id="KII71123.1"/>
    </source>
</evidence>
<dbReference type="AlphaFoldDB" id="A0A0C2JP67"/>
<evidence type="ECO:0000313" key="2">
    <source>
        <dbReference type="Proteomes" id="UP000031668"/>
    </source>
</evidence>
<protein>
    <submittedName>
        <fullName evidence="1">Uncharacterized protein</fullName>
    </submittedName>
</protein>